<keyword evidence="5 7" id="KW-0408">Iron</keyword>
<dbReference type="SUPFAM" id="SSF48264">
    <property type="entry name" value="Cytochrome P450"/>
    <property type="match status" value="1"/>
</dbReference>
<dbReference type="EMBL" id="CAJOBA010003193">
    <property type="protein sequence ID" value="CAF3673578.1"/>
    <property type="molecule type" value="Genomic_DNA"/>
</dbReference>
<evidence type="ECO:0000313" key="11">
    <source>
        <dbReference type="EMBL" id="CAF3673578.1"/>
    </source>
</evidence>
<dbReference type="OrthoDB" id="1055148at2759"/>
<dbReference type="GO" id="GO:0016705">
    <property type="term" value="F:oxidoreductase activity, acting on paired donors, with incorporation or reduction of molecular oxygen"/>
    <property type="evidence" value="ECO:0007669"/>
    <property type="project" value="InterPro"/>
</dbReference>
<dbReference type="AlphaFoldDB" id="A0A815S2Z0"/>
<comment type="similarity">
    <text evidence="1 8">Belongs to the cytochrome P450 family.</text>
</comment>
<dbReference type="PANTHER" id="PTHR24291">
    <property type="entry name" value="CYTOCHROME P450 FAMILY 4"/>
    <property type="match status" value="1"/>
</dbReference>
<dbReference type="InterPro" id="IPR036396">
    <property type="entry name" value="Cyt_P450_sf"/>
</dbReference>
<dbReference type="Proteomes" id="UP000663829">
    <property type="component" value="Unassembled WGS sequence"/>
</dbReference>
<dbReference type="Gene3D" id="1.10.630.10">
    <property type="entry name" value="Cytochrome P450"/>
    <property type="match status" value="1"/>
</dbReference>
<dbReference type="Proteomes" id="UP000681722">
    <property type="component" value="Unassembled WGS sequence"/>
</dbReference>
<protein>
    <recommendedName>
        <fullName evidence="14">Cytochrome P450</fullName>
    </recommendedName>
</protein>
<dbReference type="InterPro" id="IPR017972">
    <property type="entry name" value="Cyt_P450_CS"/>
</dbReference>
<evidence type="ECO:0000313" key="13">
    <source>
        <dbReference type="Proteomes" id="UP000663829"/>
    </source>
</evidence>
<organism evidence="10 13">
    <name type="scientific">Didymodactylos carnosus</name>
    <dbReference type="NCBI Taxonomy" id="1234261"/>
    <lineage>
        <taxon>Eukaryota</taxon>
        <taxon>Metazoa</taxon>
        <taxon>Spiralia</taxon>
        <taxon>Gnathifera</taxon>
        <taxon>Rotifera</taxon>
        <taxon>Eurotatoria</taxon>
        <taxon>Bdelloidea</taxon>
        <taxon>Philodinida</taxon>
        <taxon>Philodinidae</taxon>
        <taxon>Didymodactylos</taxon>
    </lineage>
</organism>
<evidence type="ECO:0000313" key="10">
    <source>
        <dbReference type="EMBL" id="CAF1485022.1"/>
    </source>
</evidence>
<dbReference type="GO" id="GO:0020037">
    <property type="term" value="F:heme binding"/>
    <property type="evidence" value="ECO:0007669"/>
    <property type="project" value="InterPro"/>
</dbReference>
<dbReference type="InterPro" id="IPR001128">
    <property type="entry name" value="Cyt_P450"/>
</dbReference>
<dbReference type="Proteomes" id="UP000677228">
    <property type="component" value="Unassembled WGS sequence"/>
</dbReference>
<comment type="caution">
    <text evidence="10">The sequence shown here is derived from an EMBL/GenBank/DDBJ whole genome shotgun (WGS) entry which is preliminary data.</text>
</comment>
<evidence type="ECO:0000256" key="4">
    <source>
        <dbReference type="ARBA" id="ARBA00023002"/>
    </source>
</evidence>
<evidence type="ECO:0000313" key="9">
    <source>
        <dbReference type="EMBL" id="CAF0891465.1"/>
    </source>
</evidence>
<keyword evidence="6 8" id="KW-0503">Monooxygenase</keyword>
<evidence type="ECO:0000256" key="2">
    <source>
        <dbReference type="ARBA" id="ARBA00022617"/>
    </source>
</evidence>
<dbReference type="PRINTS" id="PR00385">
    <property type="entry name" value="P450"/>
</dbReference>
<dbReference type="GO" id="GO:0005506">
    <property type="term" value="F:iron ion binding"/>
    <property type="evidence" value="ECO:0007669"/>
    <property type="project" value="InterPro"/>
</dbReference>
<dbReference type="InterPro" id="IPR002401">
    <property type="entry name" value="Cyt_P450_E_grp-I"/>
</dbReference>
<dbReference type="EMBL" id="CAJNOQ010021369">
    <property type="protein sequence ID" value="CAF1485022.1"/>
    <property type="molecule type" value="Genomic_DNA"/>
</dbReference>
<keyword evidence="3 7" id="KW-0479">Metal-binding</keyword>
<evidence type="ECO:0000256" key="1">
    <source>
        <dbReference type="ARBA" id="ARBA00010617"/>
    </source>
</evidence>
<evidence type="ECO:0000256" key="3">
    <source>
        <dbReference type="ARBA" id="ARBA00022723"/>
    </source>
</evidence>
<sequence>MSARIFGLQMPSGLLAIKGPKHKRHVRYMLPMLKKSKVVAHLSTIIDCSDRLIRLWRNKEEKTLNENIVGDSKHLLLDIIGFIAFDYDLQTIESAEKEKKEFTKALDMMISAHTTIVASGFLPYRVLQWWLKWNPSYQRAIETVRQIANKIIEKEADQSADTKPKNMITLLVSSLQENEQEEAKKPEEEKQGLSRAELLDEILVSFAAGFETTSTALSWAIFYLSKHPYVQDKIKQELRDNKITTDTCLTADLLDRLTYIDCVMKEVLRFAPVVDCQLRTLTQDDEINGLQLKKGDSVLTAFYNAHMDKRCWTLNPQEFLPERFLNADKNHHPCALGIFGGGHRACIGQDLARLELKTIITRLMQFVTFVDGGEEKNSGGKRQELTCVPKHVAVYIHFD</sequence>
<dbReference type="EMBL" id="CAJOBC010086857">
    <property type="protein sequence ID" value="CAF4349264.1"/>
    <property type="molecule type" value="Genomic_DNA"/>
</dbReference>
<keyword evidence="4 8" id="KW-0560">Oxidoreductase</keyword>
<keyword evidence="2 7" id="KW-0349">Heme</keyword>
<dbReference type="PANTHER" id="PTHR24291:SF50">
    <property type="entry name" value="BIFUNCTIONAL ALBAFLAVENONE MONOOXYGENASE_TERPENE SYNTHASE"/>
    <property type="match status" value="1"/>
</dbReference>
<dbReference type="PRINTS" id="PR00463">
    <property type="entry name" value="EP450I"/>
</dbReference>
<proteinExistence type="inferred from homology"/>
<gene>
    <name evidence="10" type="ORF">GPM918_LOCUS36002</name>
    <name evidence="9" type="ORF">OVA965_LOCUS9151</name>
    <name evidence="12" type="ORF">SRO942_LOCUS36730</name>
    <name evidence="11" type="ORF">TMI583_LOCUS9143</name>
</gene>
<comment type="cofactor">
    <cofactor evidence="7">
        <name>heme</name>
        <dbReference type="ChEBI" id="CHEBI:30413"/>
    </cofactor>
</comment>
<evidence type="ECO:0008006" key="14">
    <source>
        <dbReference type="Google" id="ProtNLM"/>
    </source>
</evidence>
<reference evidence="10" key="1">
    <citation type="submission" date="2021-02" db="EMBL/GenBank/DDBJ databases">
        <authorList>
            <person name="Nowell W R."/>
        </authorList>
    </citation>
    <scope>NUCLEOTIDE SEQUENCE</scope>
</reference>
<dbReference type="PROSITE" id="PS00086">
    <property type="entry name" value="CYTOCHROME_P450"/>
    <property type="match status" value="1"/>
</dbReference>
<dbReference type="Proteomes" id="UP000682733">
    <property type="component" value="Unassembled WGS sequence"/>
</dbReference>
<evidence type="ECO:0000256" key="8">
    <source>
        <dbReference type="RuleBase" id="RU000461"/>
    </source>
</evidence>
<dbReference type="Pfam" id="PF00067">
    <property type="entry name" value="p450"/>
    <property type="match status" value="1"/>
</dbReference>
<keyword evidence="13" id="KW-1185">Reference proteome</keyword>
<dbReference type="GO" id="GO:0004497">
    <property type="term" value="F:monooxygenase activity"/>
    <property type="evidence" value="ECO:0007669"/>
    <property type="project" value="UniProtKB-KW"/>
</dbReference>
<evidence type="ECO:0000256" key="6">
    <source>
        <dbReference type="ARBA" id="ARBA00023033"/>
    </source>
</evidence>
<accession>A0A815S2Z0</accession>
<dbReference type="EMBL" id="CAJNOK010003193">
    <property type="protein sequence ID" value="CAF0891465.1"/>
    <property type="molecule type" value="Genomic_DNA"/>
</dbReference>
<name>A0A815S2Z0_9BILA</name>
<evidence type="ECO:0000256" key="7">
    <source>
        <dbReference type="PIRSR" id="PIRSR602401-1"/>
    </source>
</evidence>
<evidence type="ECO:0000256" key="5">
    <source>
        <dbReference type="ARBA" id="ARBA00023004"/>
    </source>
</evidence>
<dbReference type="InterPro" id="IPR050196">
    <property type="entry name" value="Cytochrome_P450_Monoox"/>
</dbReference>
<evidence type="ECO:0000313" key="12">
    <source>
        <dbReference type="EMBL" id="CAF4349264.1"/>
    </source>
</evidence>
<feature type="binding site" description="axial binding residue" evidence="7">
    <location>
        <position position="346"/>
    </location>
    <ligand>
        <name>heme</name>
        <dbReference type="ChEBI" id="CHEBI:30413"/>
    </ligand>
    <ligandPart>
        <name>Fe</name>
        <dbReference type="ChEBI" id="CHEBI:18248"/>
    </ligandPart>
</feature>